<protein>
    <submittedName>
        <fullName evidence="1">Uncharacterized protein</fullName>
    </submittedName>
</protein>
<keyword evidence="2" id="KW-1185">Reference proteome</keyword>
<proteinExistence type="predicted"/>
<name>A0A0F6SH61_9BACT</name>
<dbReference type="AlphaFoldDB" id="A0A0F6SH61"/>
<evidence type="ECO:0000313" key="1">
    <source>
        <dbReference type="EMBL" id="AKF09884.1"/>
    </source>
</evidence>
<accession>A0A0F6SH61</accession>
<evidence type="ECO:0000313" key="2">
    <source>
        <dbReference type="Proteomes" id="UP000034883"/>
    </source>
</evidence>
<dbReference type="Proteomes" id="UP000034883">
    <property type="component" value="Chromosome"/>
</dbReference>
<reference evidence="1 2" key="1">
    <citation type="submission" date="2015-03" db="EMBL/GenBank/DDBJ databases">
        <title>Genome assembly of Sandaracinus amylolyticus DSM 53668.</title>
        <authorList>
            <person name="Sharma G."/>
            <person name="Subramanian S."/>
        </authorList>
    </citation>
    <scope>NUCLEOTIDE SEQUENCE [LARGE SCALE GENOMIC DNA]</scope>
    <source>
        <strain evidence="1 2">DSM 53668</strain>
    </source>
</reference>
<gene>
    <name evidence="1" type="ORF">DB32_007033</name>
</gene>
<dbReference type="KEGG" id="samy:DB32_007033"/>
<dbReference type="STRING" id="927083.DB32_007033"/>
<dbReference type="EMBL" id="CP011125">
    <property type="protein sequence ID" value="AKF09884.1"/>
    <property type="molecule type" value="Genomic_DNA"/>
</dbReference>
<sequence length="241" mass="24264">MLSLVMLGALATANAQDAAPAVTSEGDHAQHRVFSIVVDAAEGLTAREAGWALDWALPELNARCAGPGPVLESHPLALDVDARGRVTIATYDGPSAECVRGALAGARFPHGHPATVRVTLSVLAPLVGIGSFGGSGSSSGVSWHGPLGPRDLERFVACRRGAREIAYDVQVTVDASGAVSDARAIRPSGRAAACVVDALRASRFSAPPDAAPATFRATLGIGPPLRLGGGGFGGGGHIGGL</sequence>
<organism evidence="1 2">
    <name type="scientific">Sandaracinus amylolyticus</name>
    <dbReference type="NCBI Taxonomy" id="927083"/>
    <lineage>
        <taxon>Bacteria</taxon>
        <taxon>Pseudomonadati</taxon>
        <taxon>Myxococcota</taxon>
        <taxon>Polyangia</taxon>
        <taxon>Polyangiales</taxon>
        <taxon>Sandaracinaceae</taxon>
        <taxon>Sandaracinus</taxon>
    </lineage>
</organism>